<dbReference type="Gene3D" id="1.10.1200.10">
    <property type="entry name" value="ACP-like"/>
    <property type="match status" value="1"/>
</dbReference>
<dbReference type="GO" id="GO:0044550">
    <property type="term" value="P:secondary metabolite biosynthetic process"/>
    <property type="evidence" value="ECO:0007669"/>
    <property type="project" value="TreeGrafter"/>
</dbReference>
<dbReference type="PANTHER" id="PTHR45527:SF1">
    <property type="entry name" value="FATTY ACID SYNTHASE"/>
    <property type="match status" value="1"/>
</dbReference>
<dbReference type="PANTHER" id="PTHR45527">
    <property type="entry name" value="NONRIBOSOMAL PEPTIDE SYNTHETASE"/>
    <property type="match status" value="1"/>
</dbReference>
<dbReference type="PROSITE" id="PS00012">
    <property type="entry name" value="PHOSPHOPANTETHEINE"/>
    <property type="match status" value="1"/>
</dbReference>
<feature type="region of interest" description="Disordered" evidence="4">
    <location>
        <begin position="100"/>
        <end position="144"/>
    </location>
</feature>
<accession>A0A5J6JI55</accession>
<dbReference type="InterPro" id="IPR009081">
    <property type="entry name" value="PP-bd_ACP"/>
</dbReference>
<sequence length="144" mass="15093">MIRGAFVTLPAFPLTANGKTDRRRLPAPGSAGRTPTAGYEAPRGPVETALTEVFAQVLGHERVGAPDNWFALGGDSIRSLQVLARIRERGLDLTVADLMSSSTARASPRTSPPGTGPGQQVRIARPGSRAGPVAGSRARRGRVD</sequence>
<organism evidence="6 7">
    <name type="scientific">Streptomyces vinaceus</name>
    <dbReference type="NCBI Taxonomy" id="1960"/>
    <lineage>
        <taxon>Bacteria</taxon>
        <taxon>Bacillati</taxon>
        <taxon>Actinomycetota</taxon>
        <taxon>Actinomycetes</taxon>
        <taxon>Kitasatosporales</taxon>
        <taxon>Streptomycetaceae</taxon>
        <taxon>Streptomyces</taxon>
    </lineage>
</organism>
<dbReference type="InterPro" id="IPR045851">
    <property type="entry name" value="AMP-bd_C_sf"/>
</dbReference>
<dbReference type="EMBL" id="CP023692">
    <property type="protein sequence ID" value="QEV49491.1"/>
    <property type="molecule type" value="Genomic_DNA"/>
</dbReference>
<dbReference type="Proteomes" id="UP000325563">
    <property type="component" value="Chromosome"/>
</dbReference>
<keyword evidence="3" id="KW-0597">Phosphoprotein</keyword>
<protein>
    <recommendedName>
        <fullName evidence="5">Carrier domain-containing protein</fullName>
    </recommendedName>
</protein>
<evidence type="ECO:0000313" key="6">
    <source>
        <dbReference type="EMBL" id="QEV49491.1"/>
    </source>
</evidence>
<evidence type="ECO:0000256" key="3">
    <source>
        <dbReference type="ARBA" id="ARBA00022553"/>
    </source>
</evidence>
<dbReference type="InterPro" id="IPR006162">
    <property type="entry name" value="Ppantetheine_attach_site"/>
</dbReference>
<feature type="compositionally biased region" description="Low complexity" evidence="4">
    <location>
        <begin position="100"/>
        <end position="109"/>
    </location>
</feature>
<feature type="domain" description="Carrier" evidence="5">
    <location>
        <begin position="41"/>
        <end position="115"/>
    </location>
</feature>
<comment type="cofactor">
    <cofactor evidence="1">
        <name>pantetheine 4'-phosphate</name>
        <dbReference type="ChEBI" id="CHEBI:47942"/>
    </cofactor>
</comment>
<dbReference type="GO" id="GO:0005737">
    <property type="term" value="C:cytoplasm"/>
    <property type="evidence" value="ECO:0007669"/>
    <property type="project" value="TreeGrafter"/>
</dbReference>
<dbReference type="PROSITE" id="PS50075">
    <property type="entry name" value="CARRIER"/>
    <property type="match status" value="1"/>
</dbReference>
<dbReference type="RefSeq" id="WP_150530011.1">
    <property type="nucleotide sequence ID" value="NZ_BNBW01000006.1"/>
</dbReference>
<evidence type="ECO:0000256" key="2">
    <source>
        <dbReference type="ARBA" id="ARBA00022450"/>
    </source>
</evidence>
<name>A0A5J6JI55_STRVI</name>
<evidence type="ECO:0000313" key="7">
    <source>
        <dbReference type="Proteomes" id="UP000325563"/>
    </source>
</evidence>
<dbReference type="KEGG" id="svn:CP980_34660"/>
<gene>
    <name evidence="6" type="ORF">CP980_34660</name>
</gene>
<evidence type="ECO:0000259" key="5">
    <source>
        <dbReference type="PROSITE" id="PS50075"/>
    </source>
</evidence>
<dbReference type="FunFam" id="1.10.1200.10:FF:000005">
    <property type="entry name" value="Nonribosomal peptide synthetase 1"/>
    <property type="match status" value="1"/>
</dbReference>
<evidence type="ECO:0000256" key="4">
    <source>
        <dbReference type="SAM" id="MobiDB-lite"/>
    </source>
</evidence>
<evidence type="ECO:0000256" key="1">
    <source>
        <dbReference type="ARBA" id="ARBA00001957"/>
    </source>
</evidence>
<dbReference type="InterPro" id="IPR036736">
    <property type="entry name" value="ACP-like_sf"/>
</dbReference>
<dbReference type="SUPFAM" id="SSF56801">
    <property type="entry name" value="Acetyl-CoA synthetase-like"/>
    <property type="match status" value="1"/>
</dbReference>
<keyword evidence="2" id="KW-0596">Phosphopantetheine</keyword>
<dbReference type="GO" id="GO:0043041">
    <property type="term" value="P:amino acid activation for nonribosomal peptide biosynthetic process"/>
    <property type="evidence" value="ECO:0007669"/>
    <property type="project" value="TreeGrafter"/>
</dbReference>
<dbReference type="Gene3D" id="3.30.300.30">
    <property type="match status" value="1"/>
</dbReference>
<reference evidence="6 7" key="1">
    <citation type="submission" date="2017-09" db="EMBL/GenBank/DDBJ databases">
        <authorList>
            <person name="Lee N."/>
            <person name="Cho B.-K."/>
        </authorList>
    </citation>
    <scope>NUCLEOTIDE SEQUENCE [LARGE SCALE GENOMIC DNA]</scope>
    <source>
        <strain evidence="6 7">ATCC 27476</strain>
    </source>
</reference>
<dbReference type="AlphaFoldDB" id="A0A5J6JI55"/>
<dbReference type="Pfam" id="PF00550">
    <property type="entry name" value="PP-binding"/>
    <property type="match status" value="1"/>
</dbReference>
<feature type="region of interest" description="Disordered" evidence="4">
    <location>
        <begin position="17"/>
        <end position="43"/>
    </location>
</feature>
<proteinExistence type="predicted"/>
<dbReference type="GO" id="GO:0031177">
    <property type="term" value="F:phosphopantetheine binding"/>
    <property type="evidence" value="ECO:0007669"/>
    <property type="project" value="TreeGrafter"/>
</dbReference>
<dbReference type="GeneID" id="95615899"/>
<keyword evidence="7" id="KW-1185">Reference proteome</keyword>
<dbReference type="SUPFAM" id="SSF47336">
    <property type="entry name" value="ACP-like"/>
    <property type="match status" value="1"/>
</dbReference>